<dbReference type="Proteomes" id="UP001148662">
    <property type="component" value="Unassembled WGS sequence"/>
</dbReference>
<keyword evidence="2" id="KW-1185">Reference proteome</keyword>
<evidence type="ECO:0000313" key="1">
    <source>
        <dbReference type="EMBL" id="KAJ3538986.1"/>
    </source>
</evidence>
<gene>
    <name evidence="1" type="ORF">NM688_g6432</name>
</gene>
<comment type="caution">
    <text evidence="1">The sequence shown here is derived from an EMBL/GenBank/DDBJ whole genome shotgun (WGS) entry which is preliminary data.</text>
</comment>
<protein>
    <submittedName>
        <fullName evidence="1">Uncharacterized protein</fullName>
    </submittedName>
</protein>
<dbReference type="EMBL" id="JANHOG010001325">
    <property type="protein sequence ID" value="KAJ3538986.1"/>
    <property type="molecule type" value="Genomic_DNA"/>
</dbReference>
<proteinExistence type="predicted"/>
<organism evidence="1 2">
    <name type="scientific">Phlebia brevispora</name>
    <dbReference type="NCBI Taxonomy" id="194682"/>
    <lineage>
        <taxon>Eukaryota</taxon>
        <taxon>Fungi</taxon>
        <taxon>Dikarya</taxon>
        <taxon>Basidiomycota</taxon>
        <taxon>Agaricomycotina</taxon>
        <taxon>Agaricomycetes</taxon>
        <taxon>Polyporales</taxon>
        <taxon>Meruliaceae</taxon>
        <taxon>Phlebia</taxon>
    </lineage>
</organism>
<sequence>MRLVRLQKDAMIRLEHRDLLSAVTYAIGTLVKFPRKRWVAVQIQVHYRFSEALSPFAMSALQSFRRWSVAPFLCRDVVNVIIDFLHDDKETLLACSLVARDWVHRSQTHLYNRIVLRDQDRLSLFLSTLATIPEYLRRMIRILHVGLDASWHGPMCITRVEIIFLLDLLPRLHELYLQALQLCGVNELLPATYIPRSLGFLFFRNVLGDAHSLACPLEIMGFISLFHHVDAVKVFNTQIPWEMEYPRPSEAEMVASLLCSSPTLPVSISAQELYITCTPLAASLMQLLDIAGVARALKSLDVSCFTHDALRALQSFLKKCPARLNDLGIDFRPDPKVLDTSQVLSWDPPNLNSLKDLRLLFLRVTFDADSPQASHYMWNRMVDFLDYLSTTQLDSLDISLDVAPLSSTTVDRVSRILREIDWMRLDQVLRHYVDLKDGACLQFCDREDQRRDIKHYLDIVFYRLPICKEDGKLRLQWHCMEAAVPKILYQDLVDMMDPISALLGLDQDFRRSDKGGRRFDIVRRTAHRAAHRGHGNGRWWPTSDAHDCLSIPGGINLRNSKILPLDIMYPCAEVNAVRGSRPPSLNQDIINVIIDCLNEDPRPKESTLAACSLVCRDWLEQSQSRLFRKITIRGHDGLRAFISTATTTSERVRRHIRELVIRGPLSITLPQLASIFECLPRLDVVLLKELRLSNAEKKPGGQHAVRSLRSLCFFDIMTASGSAFALSEIVALMSLFHDIHEIKTMSQVWFGAQIYFPRRLPQQVPDIGAEVSNTWASAPLALRCRNVSLNGFPFLDASLLYYLRHALTAPSALRDLSVTIAECTVPASLERLIESATEIELLAVNFSPPASYLVQRDEVTSASWISERFDAGSMVYRWTVDASLLTNLRNLSVTFSPIWGNEADNAARFRQMLACLAHFLDAPVMRVKIQLDLELYIIRTQSTQMLEQLPLTELDDVLQRSWSLKHGILVLGTYNFDAPTARGCLDVISNAVVLYKEGKMGLKWMNYDPTGLQTRMDYKDLRHE</sequence>
<name>A0ACC1SGB8_9APHY</name>
<accession>A0ACC1SGB8</accession>
<reference evidence="1" key="1">
    <citation type="submission" date="2022-07" db="EMBL/GenBank/DDBJ databases">
        <title>Genome Sequence of Phlebia brevispora.</title>
        <authorList>
            <person name="Buettner E."/>
        </authorList>
    </citation>
    <scope>NUCLEOTIDE SEQUENCE</scope>
    <source>
        <strain evidence="1">MPL23</strain>
    </source>
</reference>
<evidence type="ECO:0000313" key="2">
    <source>
        <dbReference type="Proteomes" id="UP001148662"/>
    </source>
</evidence>